<feature type="compositionally biased region" description="Polar residues" evidence="1">
    <location>
        <begin position="63"/>
        <end position="77"/>
    </location>
</feature>
<feature type="transmembrane region" description="Helical" evidence="2">
    <location>
        <begin position="16"/>
        <end position="42"/>
    </location>
</feature>
<dbReference type="AlphaFoldDB" id="A0AAW1YHB2"/>
<keyword evidence="2" id="KW-0472">Membrane</keyword>
<name>A0AAW1YHB2_RUBAR</name>
<dbReference type="PANTHER" id="PTHR36369:SF1">
    <property type="entry name" value="TRANSMEMBRANE PROTEIN"/>
    <property type="match status" value="1"/>
</dbReference>
<feature type="region of interest" description="Disordered" evidence="1">
    <location>
        <begin position="125"/>
        <end position="144"/>
    </location>
</feature>
<evidence type="ECO:0000256" key="1">
    <source>
        <dbReference type="SAM" id="MobiDB-lite"/>
    </source>
</evidence>
<keyword evidence="2" id="KW-1133">Transmembrane helix</keyword>
<keyword evidence="4" id="KW-1185">Reference proteome</keyword>
<accession>A0AAW1YHB2</accession>
<sequence length="198" mass="21706">MNSVLDSPLEALAFDYVSFGLITVVNSLWTWVAVLTAAVSFWRLRPRGDGVKFLSPPSNDVFKSSNGCSSYPETSPPITEEEQEPPCSGSDPVAVPSSSAKFEDDGVLTKGVKFTLYFEEDNNGHVGGEGEGDLTAEETENSGGENWWESGLRMRMGDMGWYRYQDLTVLNGNVVRLWDSNDVVGSIETLCSFGRLIN</sequence>
<organism evidence="3 4">
    <name type="scientific">Rubus argutus</name>
    <name type="common">Southern blackberry</name>
    <dbReference type="NCBI Taxonomy" id="59490"/>
    <lineage>
        <taxon>Eukaryota</taxon>
        <taxon>Viridiplantae</taxon>
        <taxon>Streptophyta</taxon>
        <taxon>Embryophyta</taxon>
        <taxon>Tracheophyta</taxon>
        <taxon>Spermatophyta</taxon>
        <taxon>Magnoliopsida</taxon>
        <taxon>eudicotyledons</taxon>
        <taxon>Gunneridae</taxon>
        <taxon>Pentapetalae</taxon>
        <taxon>rosids</taxon>
        <taxon>fabids</taxon>
        <taxon>Rosales</taxon>
        <taxon>Rosaceae</taxon>
        <taxon>Rosoideae</taxon>
        <taxon>Rosoideae incertae sedis</taxon>
        <taxon>Rubus</taxon>
    </lineage>
</organism>
<reference evidence="3 4" key="1">
    <citation type="journal article" date="2023" name="G3 (Bethesda)">
        <title>A chromosome-length genome assembly and annotation of blackberry (Rubus argutus, cv. 'Hillquist').</title>
        <authorList>
            <person name="Bruna T."/>
            <person name="Aryal R."/>
            <person name="Dudchenko O."/>
            <person name="Sargent D.J."/>
            <person name="Mead D."/>
            <person name="Buti M."/>
            <person name="Cavallini A."/>
            <person name="Hytonen T."/>
            <person name="Andres J."/>
            <person name="Pham M."/>
            <person name="Weisz D."/>
            <person name="Mascagni F."/>
            <person name="Usai G."/>
            <person name="Natali L."/>
            <person name="Bassil N."/>
            <person name="Fernandez G.E."/>
            <person name="Lomsadze A."/>
            <person name="Armour M."/>
            <person name="Olukolu B."/>
            <person name="Poorten T."/>
            <person name="Britton C."/>
            <person name="Davik J."/>
            <person name="Ashrafi H."/>
            <person name="Aiden E.L."/>
            <person name="Borodovsky M."/>
            <person name="Worthington M."/>
        </authorList>
    </citation>
    <scope>NUCLEOTIDE SEQUENCE [LARGE SCALE GENOMIC DNA]</scope>
    <source>
        <strain evidence="3">PI 553951</strain>
    </source>
</reference>
<feature type="compositionally biased region" description="Acidic residues" evidence="1">
    <location>
        <begin position="130"/>
        <end position="140"/>
    </location>
</feature>
<comment type="caution">
    <text evidence="3">The sequence shown here is derived from an EMBL/GenBank/DDBJ whole genome shotgun (WGS) entry which is preliminary data.</text>
</comment>
<dbReference type="PANTHER" id="PTHR36369">
    <property type="entry name" value="TRANSMEMBRANE PROTEIN"/>
    <property type="match status" value="1"/>
</dbReference>
<dbReference type="Proteomes" id="UP001457282">
    <property type="component" value="Unassembled WGS sequence"/>
</dbReference>
<dbReference type="EMBL" id="JBEDUW010000001">
    <property type="protein sequence ID" value="KAK9948142.1"/>
    <property type="molecule type" value="Genomic_DNA"/>
</dbReference>
<evidence type="ECO:0000256" key="2">
    <source>
        <dbReference type="SAM" id="Phobius"/>
    </source>
</evidence>
<evidence type="ECO:0008006" key="5">
    <source>
        <dbReference type="Google" id="ProtNLM"/>
    </source>
</evidence>
<protein>
    <recommendedName>
        <fullName evidence="5">Transmembrane protein</fullName>
    </recommendedName>
</protein>
<feature type="region of interest" description="Disordered" evidence="1">
    <location>
        <begin position="63"/>
        <end position="99"/>
    </location>
</feature>
<evidence type="ECO:0000313" key="4">
    <source>
        <dbReference type="Proteomes" id="UP001457282"/>
    </source>
</evidence>
<proteinExistence type="predicted"/>
<evidence type="ECO:0000313" key="3">
    <source>
        <dbReference type="EMBL" id="KAK9948142.1"/>
    </source>
</evidence>
<gene>
    <name evidence="3" type="ORF">M0R45_003730</name>
</gene>
<keyword evidence="2" id="KW-0812">Transmembrane</keyword>